<dbReference type="PANTHER" id="PTHR34236:SF1">
    <property type="entry name" value="DIMETHYL SULFOXIDE REDUCTASE TRANSCRIPTIONAL ACTIVATOR"/>
    <property type="match status" value="1"/>
</dbReference>
<sequence length="221" mass="24706">MSVITEIRVPSDDFELGQILSLEQASAIELETLVPSGDATVPLFWVYEPVENGFLDTVERYPTVNSVTEMDVFEDRTLFKLDWDASQDHLFQCILEHDGQILGAAGAPEGWNFEIRFSDRKGLSQCQDCCEDAHISLKITRIYNPTDPEAGPWYGLSEPQREALTLAVRLGYYDIPRGCTTAELADELGISDQAVTERLRRAISTFGRYALLTPESAAHVD</sequence>
<dbReference type="EMBL" id="CP007057">
    <property type="protein sequence ID" value="AHG01919.1"/>
    <property type="molecule type" value="Genomic_DNA"/>
</dbReference>
<feature type="domain" description="Bacterioopsin transcriptional activator GAF and HTH associated" evidence="4">
    <location>
        <begin position="7"/>
        <end position="138"/>
    </location>
</feature>
<dbReference type="InterPro" id="IPR007050">
    <property type="entry name" value="HTH_bacterioopsin"/>
</dbReference>
<dbReference type="HOGENOM" id="CLU_076274_2_0_2"/>
<dbReference type="PANTHER" id="PTHR34236">
    <property type="entry name" value="DIMETHYL SULFOXIDE REDUCTASE TRANSCRIPTIONAL ACTIVATOR"/>
    <property type="match status" value="1"/>
</dbReference>
<gene>
    <name evidence="5" type="ORF">HALLA_01080</name>
</gene>
<dbReference type="Gene3D" id="1.10.10.10">
    <property type="entry name" value="Winged helix-like DNA-binding domain superfamily/Winged helix DNA-binding domain"/>
    <property type="match status" value="1"/>
</dbReference>
<evidence type="ECO:0000256" key="1">
    <source>
        <dbReference type="ARBA" id="ARBA00023015"/>
    </source>
</evidence>
<keyword evidence="6" id="KW-1185">Reference proteome</keyword>
<organism evidence="5 6">
    <name type="scientific">Halostagnicola larsenii XH-48</name>
    <dbReference type="NCBI Taxonomy" id="797299"/>
    <lineage>
        <taxon>Archaea</taxon>
        <taxon>Methanobacteriati</taxon>
        <taxon>Methanobacteriota</taxon>
        <taxon>Stenosarchaea group</taxon>
        <taxon>Halobacteria</taxon>
        <taxon>Halobacteriales</taxon>
        <taxon>Natrialbaceae</taxon>
        <taxon>Halostagnicola</taxon>
    </lineage>
</organism>
<geneLocation type="plasmid" evidence="6">
    <name>2</name>
</geneLocation>
<evidence type="ECO:0000259" key="3">
    <source>
        <dbReference type="Pfam" id="PF04967"/>
    </source>
</evidence>
<dbReference type="KEGG" id="hlr:HALLA_01080"/>
<feature type="domain" description="HTH bat-type" evidence="3">
    <location>
        <begin position="156"/>
        <end position="204"/>
    </location>
</feature>
<dbReference type="InterPro" id="IPR031803">
    <property type="entry name" value="BAT_GAF/HTH-assoc"/>
</dbReference>
<keyword evidence="5" id="KW-0614">Plasmid</keyword>
<dbReference type="GeneID" id="25147280"/>
<dbReference type="AlphaFoldDB" id="W0JTL4"/>
<dbReference type="RefSeq" id="WP_049954756.1">
    <property type="nucleotide sequence ID" value="NZ_CP007057.1"/>
</dbReference>
<evidence type="ECO:0000313" key="5">
    <source>
        <dbReference type="EMBL" id="AHG01919.1"/>
    </source>
</evidence>
<reference evidence="5 6" key="1">
    <citation type="submission" date="2014-01" db="EMBL/GenBank/DDBJ databases">
        <authorList>
            <consortium name="DOE Joint Genome Institute"/>
            <person name="Anderson I."/>
            <person name="Huntemann M."/>
            <person name="Han J."/>
            <person name="Chen A."/>
            <person name="Kyrpides N."/>
            <person name="Mavromatis K."/>
            <person name="Markowitz V."/>
            <person name="Palaniappan K."/>
            <person name="Ivanova N."/>
            <person name="Schaumberg A."/>
            <person name="Pati A."/>
            <person name="Liolios K."/>
            <person name="Nordberg H.P."/>
            <person name="Cantor M.N."/>
            <person name="Hua S.X."/>
            <person name="Woyke T."/>
        </authorList>
    </citation>
    <scope>NUCLEOTIDE SEQUENCE [LARGE SCALE GENOMIC DNA]</scope>
    <source>
        <strain evidence="5 6">XH-48</strain>
        <plasmid evidence="6">2</plasmid>
    </source>
</reference>
<evidence type="ECO:0000256" key="2">
    <source>
        <dbReference type="ARBA" id="ARBA00023163"/>
    </source>
</evidence>
<dbReference type="InterPro" id="IPR036388">
    <property type="entry name" value="WH-like_DNA-bd_sf"/>
</dbReference>
<evidence type="ECO:0000259" key="4">
    <source>
        <dbReference type="Pfam" id="PF15915"/>
    </source>
</evidence>
<evidence type="ECO:0000313" key="6">
    <source>
        <dbReference type="Proteomes" id="UP000019024"/>
    </source>
</evidence>
<dbReference type="eggNOG" id="arCOG02280">
    <property type="taxonomic scope" value="Archaea"/>
</dbReference>
<dbReference type="Proteomes" id="UP000019024">
    <property type="component" value="Plasmid unnamed2"/>
</dbReference>
<name>W0JTL4_9EURY</name>
<accession>W0JTL4</accession>
<protein>
    <submittedName>
        <fullName evidence="5">Bacterio-opsin activator</fullName>
    </submittedName>
</protein>
<dbReference type="OrthoDB" id="156233at2157"/>
<dbReference type="Pfam" id="PF04967">
    <property type="entry name" value="HTH_10"/>
    <property type="match status" value="1"/>
</dbReference>
<proteinExistence type="predicted"/>
<keyword evidence="1" id="KW-0805">Transcription regulation</keyword>
<keyword evidence="2" id="KW-0804">Transcription</keyword>
<dbReference type="Pfam" id="PF15915">
    <property type="entry name" value="BAT"/>
    <property type="match status" value="1"/>
</dbReference>